<evidence type="ECO:0000259" key="2">
    <source>
        <dbReference type="Pfam" id="PF00078"/>
    </source>
</evidence>
<dbReference type="InterPro" id="IPR000477">
    <property type="entry name" value="RT_dom"/>
</dbReference>
<feature type="domain" description="Reverse transcriptase/retrotransposon-derived protein RNase H-like" evidence="3">
    <location>
        <begin position="398"/>
        <end position="448"/>
    </location>
</feature>
<dbReference type="PANTHER" id="PTHR35046:SF26">
    <property type="entry name" value="RNA-DIRECTED DNA POLYMERASE"/>
    <property type="match status" value="1"/>
</dbReference>
<name>A0A6L2MUC4_TANCI</name>
<dbReference type="InterPro" id="IPR043128">
    <property type="entry name" value="Rev_trsase/Diguanyl_cyclase"/>
</dbReference>
<dbReference type="PANTHER" id="PTHR35046">
    <property type="entry name" value="ZINC KNUCKLE (CCHC-TYPE) FAMILY PROTEIN"/>
    <property type="match status" value="1"/>
</dbReference>
<reference evidence="5" key="1">
    <citation type="journal article" date="2019" name="Sci. Rep.">
        <title>Draft genome of Tanacetum cinerariifolium, the natural source of mosquito coil.</title>
        <authorList>
            <person name="Yamashiro T."/>
            <person name="Shiraishi A."/>
            <person name="Satake H."/>
            <person name="Nakayama K."/>
        </authorList>
    </citation>
    <scope>NUCLEOTIDE SEQUENCE</scope>
</reference>
<dbReference type="Gene3D" id="3.30.420.10">
    <property type="entry name" value="Ribonuclease H-like superfamily/Ribonuclease H"/>
    <property type="match status" value="1"/>
</dbReference>
<dbReference type="Gene3D" id="3.10.10.10">
    <property type="entry name" value="HIV Type 1 Reverse Transcriptase, subunit A, domain 1"/>
    <property type="match status" value="2"/>
</dbReference>
<dbReference type="Pfam" id="PF17921">
    <property type="entry name" value="Integrase_H2C2"/>
    <property type="match status" value="1"/>
</dbReference>
<dbReference type="EMBL" id="BKCJ010007368">
    <property type="protein sequence ID" value="GEU76907.1"/>
    <property type="molecule type" value="Genomic_DNA"/>
</dbReference>
<evidence type="ECO:0000259" key="3">
    <source>
        <dbReference type="Pfam" id="PF17919"/>
    </source>
</evidence>
<dbReference type="SUPFAM" id="SSF56672">
    <property type="entry name" value="DNA/RNA polymerases"/>
    <property type="match status" value="1"/>
</dbReference>
<evidence type="ECO:0000256" key="1">
    <source>
        <dbReference type="SAM" id="MobiDB-lite"/>
    </source>
</evidence>
<comment type="caution">
    <text evidence="5">The sequence shown here is derived from an EMBL/GenBank/DDBJ whole genome shotgun (WGS) entry which is preliminary data.</text>
</comment>
<dbReference type="Gene3D" id="1.10.340.70">
    <property type="match status" value="1"/>
</dbReference>
<feature type="compositionally biased region" description="Acidic residues" evidence="1">
    <location>
        <begin position="87"/>
        <end position="101"/>
    </location>
</feature>
<feature type="domain" description="Integrase zinc-binding" evidence="4">
    <location>
        <begin position="472"/>
        <end position="524"/>
    </location>
</feature>
<dbReference type="Pfam" id="PF00078">
    <property type="entry name" value="RVT_1"/>
    <property type="match status" value="1"/>
</dbReference>
<dbReference type="CDD" id="cd01647">
    <property type="entry name" value="RT_LTR"/>
    <property type="match status" value="1"/>
</dbReference>
<dbReference type="SUPFAM" id="SSF53098">
    <property type="entry name" value="Ribonuclease H-like"/>
    <property type="match status" value="1"/>
</dbReference>
<organism evidence="5">
    <name type="scientific">Tanacetum cinerariifolium</name>
    <name type="common">Dalmatian daisy</name>
    <name type="synonym">Chrysanthemum cinerariifolium</name>
    <dbReference type="NCBI Taxonomy" id="118510"/>
    <lineage>
        <taxon>Eukaryota</taxon>
        <taxon>Viridiplantae</taxon>
        <taxon>Streptophyta</taxon>
        <taxon>Embryophyta</taxon>
        <taxon>Tracheophyta</taxon>
        <taxon>Spermatophyta</taxon>
        <taxon>Magnoliopsida</taxon>
        <taxon>eudicotyledons</taxon>
        <taxon>Gunneridae</taxon>
        <taxon>Pentapetalae</taxon>
        <taxon>asterids</taxon>
        <taxon>campanulids</taxon>
        <taxon>Asterales</taxon>
        <taxon>Asteraceae</taxon>
        <taxon>Asteroideae</taxon>
        <taxon>Anthemideae</taxon>
        <taxon>Anthemidinae</taxon>
        <taxon>Tanacetum</taxon>
    </lineage>
</organism>
<accession>A0A6L2MUC4</accession>
<evidence type="ECO:0000313" key="5">
    <source>
        <dbReference type="EMBL" id="GEU76907.1"/>
    </source>
</evidence>
<dbReference type="InterPro" id="IPR041577">
    <property type="entry name" value="RT_RNaseH_2"/>
</dbReference>
<dbReference type="Pfam" id="PF17919">
    <property type="entry name" value="RT_RNaseH_2"/>
    <property type="match status" value="1"/>
</dbReference>
<dbReference type="GO" id="GO:0003676">
    <property type="term" value="F:nucleic acid binding"/>
    <property type="evidence" value="ECO:0007669"/>
    <property type="project" value="InterPro"/>
</dbReference>
<feature type="domain" description="Reverse transcriptase" evidence="2">
    <location>
        <begin position="315"/>
        <end position="392"/>
    </location>
</feature>
<protein>
    <recommendedName>
        <fullName evidence="6">Integrase catalytic domain-containing protein</fullName>
    </recommendedName>
</protein>
<feature type="compositionally biased region" description="Basic and acidic residues" evidence="1">
    <location>
        <begin position="76"/>
        <end position="86"/>
    </location>
</feature>
<dbReference type="InterPro" id="IPR036397">
    <property type="entry name" value="RNaseH_sf"/>
</dbReference>
<dbReference type="InterPro" id="IPR012337">
    <property type="entry name" value="RNaseH-like_sf"/>
</dbReference>
<evidence type="ECO:0008006" key="6">
    <source>
        <dbReference type="Google" id="ProtNLM"/>
    </source>
</evidence>
<dbReference type="Gene3D" id="3.30.70.270">
    <property type="match status" value="1"/>
</dbReference>
<proteinExistence type="predicted"/>
<evidence type="ECO:0000259" key="4">
    <source>
        <dbReference type="Pfam" id="PF17921"/>
    </source>
</evidence>
<dbReference type="InterPro" id="IPR041588">
    <property type="entry name" value="Integrase_H2C2"/>
</dbReference>
<dbReference type="AlphaFoldDB" id="A0A6L2MUC4"/>
<feature type="region of interest" description="Disordered" evidence="1">
    <location>
        <begin position="76"/>
        <end position="101"/>
    </location>
</feature>
<dbReference type="InterPro" id="IPR043502">
    <property type="entry name" value="DNA/RNA_pol_sf"/>
</dbReference>
<sequence length="601" mass="69365">MFKREFLRQQMVYLTKAKQLCLLPRRGGFDGGGSEEELQPHRRDHRDLKIAVQGRRIRELERLLAAVRVDAHRDFNRDGNRISSSDDRDDEGSDTDLANNEEEAVNPYGLTVIIEIMASDQDDLYILKTSASMVVAVKRNCNHTAGTIGISKLQHKTKHDGFKNTYTFERDITTIVLIPSDLRQETNIHFLSRAEFLVEVNETTDVFAIVVMESNDGGDDVPHQVAPIIEEFADVFQNELPPGLQPMWDIQHCFDFIPGVVIPHKGAYRMNPKEHEELHKQVHELLKKGFIRESISPCVVAVLLVPKKDGSWRIGYHQIRVRPGDEWKTVFKARDGLYEWMVMPFGLSNAPSTFMRLMNQVFCSFIGKFVVVYFDDILVFRPTRELHLYHLRQEAFFWTREAEEAFELLTRKVIRALVLTLPDVKEVFKVHCDASGVGIRGIWKNCQDKPYPPFTIQDGFIFKGNRFCIPNCSLRESIIEEGHGGGLSRHFGVTETMAWLNTHFYWPRTEQNISKFVERCRVCLPRTQRNKDSIMVVVDRFTKMAHFIPCNKKFDASNVACLFLQEIVCLHGVPKISASDRDVKFVGHFWRTLWHKLGTQL</sequence>
<gene>
    <name evidence="5" type="ORF">Tci_048885</name>
</gene>